<feature type="compositionally biased region" description="Polar residues" evidence="1">
    <location>
        <begin position="181"/>
        <end position="194"/>
    </location>
</feature>
<dbReference type="Proteomes" id="UP000037136">
    <property type="component" value="Unassembled WGS sequence"/>
</dbReference>
<feature type="compositionally biased region" description="Pro residues" evidence="1">
    <location>
        <begin position="78"/>
        <end position="87"/>
    </location>
</feature>
<dbReference type="STRING" id="268505.A0A2A9PFJ4"/>
<proteinExistence type="predicted"/>
<comment type="caution">
    <text evidence="2">The sequence shown here is derived from an EMBL/GenBank/DDBJ whole genome shotgun (WGS) entry which is preliminary data.</text>
</comment>
<feature type="region of interest" description="Disordered" evidence="1">
    <location>
        <begin position="169"/>
        <end position="216"/>
    </location>
</feature>
<dbReference type="PANTHER" id="PTHR13464">
    <property type="entry name" value="TRANSCRIPTIONAL REGULATOR PROTEIN HCNGP"/>
    <property type="match status" value="1"/>
</dbReference>
<dbReference type="AlphaFoldDB" id="A0A2A9PFJ4"/>
<dbReference type="InterPro" id="IPR012479">
    <property type="entry name" value="SAP30BP"/>
</dbReference>
<dbReference type="OrthoDB" id="1714508at2759"/>
<reference evidence="2 3" key="1">
    <citation type="journal article" date="2015" name="BMC Genomics">
        <title>Gene expression during zombie ant biting behavior reflects the complexity underlying fungal parasitic behavioral manipulation.</title>
        <authorList>
            <person name="de Bekker C."/>
            <person name="Ohm R.A."/>
            <person name="Loreto R.G."/>
            <person name="Sebastian A."/>
            <person name="Albert I."/>
            <person name="Merrow M."/>
            <person name="Brachmann A."/>
            <person name="Hughes D.P."/>
        </authorList>
    </citation>
    <scope>NUCLEOTIDE SEQUENCE [LARGE SCALE GENOMIC DNA]</scope>
    <source>
        <strain evidence="2 3">SC16a</strain>
    </source>
</reference>
<keyword evidence="3" id="KW-1185">Reference proteome</keyword>
<dbReference type="EMBL" id="LAZP02000172">
    <property type="protein sequence ID" value="PFH59791.1"/>
    <property type="molecule type" value="Genomic_DNA"/>
</dbReference>
<feature type="region of interest" description="Disordered" evidence="1">
    <location>
        <begin position="1"/>
        <end position="94"/>
    </location>
</feature>
<evidence type="ECO:0000313" key="3">
    <source>
        <dbReference type="Proteomes" id="UP000037136"/>
    </source>
</evidence>
<dbReference type="Pfam" id="PF07818">
    <property type="entry name" value="HCNGP"/>
    <property type="match status" value="1"/>
</dbReference>
<evidence type="ECO:0000313" key="2">
    <source>
        <dbReference type="EMBL" id="PFH59791.1"/>
    </source>
</evidence>
<evidence type="ECO:0008006" key="4">
    <source>
        <dbReference type="Google" id="ProtNLM"/>
    </source>
</evidence>
<reference evidence="2 3" key="2">
    <citation type="journal article" date="2017" name="Sci. Rep.">
        <title>Ant-infecting Ophiocordyceps genomes reveal a high diversity of potential behavioral manipulation genes and a possible major role for enterotoxins.</title>
        <authorList>
            <person name="de Bekker C."/>
            <person name="Ohm R.A."/>
            <person name="Evans H.C."/>
            <person name="Brachmann A."/>
            <person name="Hughes D.P."/>
        </authorList>
    </citation>
    <scope>NUCLEOTIDE SEQUENCE [LARGE SCALE GENOMIC DNA]</scope>
    <source>
        <strain evidence="2 3">SC16a</strain>
    </source>
</reference>
<evidence type="ECO:0000256" key="1">
    <source>
        <dbReference type="SAM" id="MobiDB-lite"/>
    </source>
</evidence>
<gene>
    <name evidence="2" type="ORF">XA68_11870</name>
</gene>
<dbReference type="PANTHER" id="PTHR13464:SF0">
    <property type="entry name" value="SAP30-BINDING PROTEIN"/>
    <property type="match status" value="1"/>
</dbReference>
<feature type="compositionally biased region" description="Basic and acidic residues" evidence="1">
    <location>
        <begin position="169"/>
        <end position="180"/>
    </location>
</feature>
<feature type="compositionally biased region" description="Low complexity" evidence="1">
    <location>
        <begin position="27"/>
        <end position="36"/>
    </location>
</feature>
<feature type="compositionally biased region" description="Basic and acidic residues" evidence="1">
    <location>
        <begin position="207"/>
        <end position="216"/>
    </location>
</feature>
<accession>A0A2A9PFJ4</accession>
<dbReference type="GO" id="GO:0005634">
    <property type="term" value="C:nucleus"/>
    <property type="evidence" value="ECO:0007669"/>
    <property type="project" value="TreeGrafter"/>
</dbReference>
<dbReference type="GO" id="GO:0006355">
    <property type="term" value="P:regulation of DNA-templated transcription"/>
    <property type="evidence" value="ECO:0007669"/>
    <property type="project" value="InterPro"/>
</dbReference>
<organism evidence="2 3">
    <name type="scientific">Ophiocordyceps unilateralis</name>
    <name type="common">Zombie-ant fungus</name>
    <name type="synonym">Torrubia unilateralis</name>
    <dbReference type="NCBI Taxonomy" id="268505"/>
    <lineage>
        <taxon>Eukaryota</taxon>
        <taxon>Fungi</taxon>
        <taxon>Dikarya</taxon>
        <taxon>Ascomycota</taxon>
        <taxon>Pezizomycotina</taxon>
        <taxon>Sordariomycetes</taxon>
        <taxon>Hypocreomycetidae</taxon>
        <taxon>Hypocreales</taxon>
        <taxon>Ophiocordycipitaceae</taxon>
        <taxon>Ophiocordyceps</taxon>
    </lineage>
</organism>
<sequence>MAGLVGYNSSDEESDEAKQEPPPIIGPIPQSALPLGPSLPPPEASASASDVGASPSPNPATKRALIHHLTLPAVPDLDIPPSPPGSPPTRASKSFQQFLELKKKKGTHFNAKLEQSISLRNPSVMDKLMDFVELDGSKQYETTLSADLWNPTAFPETAFFDELRKSRERMAKEREADRASGNRSSIDFVSSTVVNHLDPQPPGGLAKGEKSRSRWK</sequence>
<protein>
    <recommendedName>
        <fullName evidence="4">HCNGP-like protein</fullName>
    </recommendedName>
</protein>
<name>A0A2A9PFJ4_OPHUN</name>